<comment type="catalytic activity">
    <reaction evidence="6 7">
        <text>(2S)-2-hydroxy-3-oxobutyl phosphate + 5-amino-6-(D-ribitylamino)uracil = 6,7-dimethyl-8-(1-D-ribityl)lumazine + phosphate + 2 H2O + H(+)</text>
        <dbReference type="Rhea" id="RHEA:26152"/>
        <dbReference type="ChEBI" id="CHEBI:15377"/>
        <dbReference type="ChEBI" id="CHEBI:15378"/>
        <dbReference type="ChEBI" id="CHEBI:15934"/>
        <dbReference type="ChEBI" id="CHEBI:43474"/>
        <dbReference type="ChEBI" id="CHEBI:58201"/>
        <dbReference type="ChEBI" id="CHEBI:58830"/>
        <dbReference type="EC" id="2.5.1.78"/>
    </reaction>
</comment>
<dbReference type="UniPathway" id="UPA00275">
    <property type="reaction ID" value="UER00404"/>
</dbReference>
<dbReference type="InterPro" id="IPR002180">
    <property type="entry name" value="LS/RS"/>
</dbReference>
<dbReference type="AlphaFoldDB" id="A0A0G4GD76"/>
<evidence type="ECO:0000256" key="3">
    <source>
        <dbReference type="ARBA" id="ARBA00012664"/>
    </source>
</evidence>
<keyword evidence="9" id="KW-0732">Signal</keyword>
<comment type="function">
    <text evidence="7">Catalyzes the formation of 6,7-dimethyl-8-ribityllumazine by condensation of 5-amino-6-(D-ribitylamino)uracil with 3,4-dihydroxy-2-butanone 4-phosphate. This is the penultimate step in the biosynthesis of riboflavin.</text>
</comment>
<organism evidence="10 11">
    <name type="scientific">Vitrella brassicaformis (strain CCMP3155)</name>
    <dbReference type="NCBI Taxonomy" id="1169540"/>
    <lineage>
        <taxon>Eukaryota</taxon>
        <taxon>Sar</taxon>
        <taxon>Alveolata</taxon>
        <taxon>Colpodellida</taxon>
        <taxon>Vitrellaceae</taxon>
        <taxon>Vitrella</taxon>
    </lineage>
</organism>
<evidence type="ECO:0000256" key="5">
    <source>
        <dbReference type="ARBA" id="ARBA00022679"/>
    </source>
</evidence>
<dbReference type="InParanoid" id="A0A0G4GD76"/>
<evidence type="ECO:0000313" key="10">
    <source>
        <dbReference type="EMBL" id="CEM26950.1"/>
    </source>
</evidence>
<feature type="signal peptide" evidence="9">
    <location>
        <begin position="1"/>
        <end position="21"/>
    </location>
</feature>
<dbReference type="EMBL" id="CDMY01000624">
    <property type="protein sequence ID" value="CEM26950.1"/>
    <property type="molecule type" value="Genomic_DNA"/>
</dbReference>
<dbReference type="Gene3D" id="3.40.50.960">
    <property type="entry name" value="Lumazine/riboflavin synthase"/>
    <property type="match status" value="1"/>
</dbReference>
<reference evidence="10 11" key="1">
    <citation type="submission" date="2014-11" db="EMBL/GenBank/DDBJ databases">
        <authorList>
            <person name="Zhu J."/>
            <person name="Qi W."/>
            <person name="Song R."/>
        </authorList>
    </citation>
    <scope>NUCLEOTIDE SEQUENCE [LARGE SCALE GENOMIC DNA]</scope>
</reference>
<dbReference type="HAMAP" id="MF_00178">
    <property type="entry name" value="Lumazine_synth"/>
    <property type="match status" value="1"/>
</dbReference>
<comment type="similarity">
    <text evidence="2 7">Belongs to the DMRL synthase family.</text>
</comment>
<name>A0A0G4GD76_VITBC</name>
<dbReference type="GO" id="GO:0009349">
    <property type="term" value="C:riboflavin synthase complex"/>
    <property type="evidence" value="ECO:0007669"/>
    <property type="project" value="UniProtKB-UniRule"/>
</dbReference>
<feature type="chain" id="PRO_5005190509" description="6,7-dimethyl-8-ribityllumazine synthase" evidence="9">
    <location>
        <begin position="22"/>
        <end position="280"/>
    </location>
</feature>
<evidence type="ECO:0000256" key="1">
    <source>
        <dbReference type="ARBA" id="ARBA00004917"/>
    </source>
</evidence>
<dbReference type="STRING" id="1169540.A0A0G4GD76"/>
<dbReference type="EC" id="2.5.1.78" evidence="3 7"/>
<dbReference type="OrthoDB" id="2965at2759"/>
<dbReference type="Proteomes" id="UP000041254">
    <property type="component" value="Unassembled WGS sequence"/>
</dbReference>
<evidence type="ECO:0000313" key="11">
    <source>
        <dbReference type="Proteomes" id="UP000041254"/>
    </source>
</evidence>
<sequence>MWLLLSSSALLLLHALPSAVSFYSPTLPPLPASSVRRLRAGTRHVRASLFMPSAWQRDVASKLRMVAPREGVDFPPLNGSDVKIGIIKTRWNKDIVDNLVKGVKEGLTECSVPAENILEIEVPGSYELPLATRFLALSNQVDAIVSIGVLIKGDTLHFEYIAESVSNGLMNVQLQTMTPTVFGVLTCLNLNQAKERSSGPDNHGISWGKTAVEMSVLRRYALGRYRKGSLGFVPTEESPEGEPNNLPATPWPTPDKKRIFFHFDDFRQQGGSGDASTEMR</sequence>
<comment type="pathway">
    <text evidence="1 7">Cofactor biosynthesis; riboflavin biosynthesis; riboflavin from 2-hydroxy-3-oxobutyl phosphate and 5-amino-6-(D-ribitylamino)uracil: step 1/2.</text>
</comment>
<accession>A0A0G4GD76</accession>
<evidence type="ECO:0000256" key="6">
    <source>
        <dbReference type="ARBA" id="ARBA00048785"/>
    </source>
</evidence>
<dbReference type="NCBIfam" id="TIGR00114">
    <property type="entry name" value="lumazine-synth"/>
    <property type="match status" value="1"/>
</dbReference>
<dbReference type="GO" id="GO:0000906">
    <property type="term" value="F:6,7-dimethyl-8-ribityllumazine synthase activity"/>
    <property type="evidence" value="ECO:0007669"/>
    <property type="project" value="UniProtKB-EC"/>
</dbReference>
<evidence type="ECO:0000256" key="9">
    <source>
        <dbReference type="SAM" id="SignalP"/>
    </source>
</evidence>
<dbReference type="VEuPathDB" id="CryptoDB:Vbra_22167"/>
<evidence type="ECO:0000256" key="2">
    <source>
        <dbReference type="ARBA" id="ARBA00007424"/>
    </source>
</evidence>
<dbReference type="PANTHER" id="PTHR21058:SF0">
    <property type="entry name" value="6,7-DIMETHYL-8-RIBITYLLUMAZINE SYNTHASE"/>
    <property type="match status" value="1"/>
</dbReference>
<dbReference type="Pfam" id="PF00885">
    <property type="entry name" value="DMRL_synthase"/>
    <property type="match status" value="1"/>
</dbReference>
<keyword evidence="11" id="KW-1185">Reference proteome</keyword>
<proteinExistence type="inferred from homology"/>
<dbReference type="InterPro" id="IPR036467">
    <property type="entry name" value="LS/RS_sf"/>
</dbReference>
<feature type="region of interest" description="Disordered" evidence="8">
    <location>
        <begin position="232"/>
        <end position="252"/>
    </location>
</feature>
<evidence type="ECO:0000256" key="7">
    <source>
        <dbReference type="RuleBase" id="RU003795"/>
    </source>
</evidence>
<dbReference type="GO" id="GO:0009231">
    <property type="term" value="P:riboflavin biosynthetic process"/>
    <property type="evidence" value="ECO:0007669"/>
    <property type="project" value="UniProtKB-UniPathway"/>
</dbReference>
<dbReference type="SUPFAM" id="SSF52121">
    <property type="entry name" value="Lumazine synthase"/>
    <property type="match status" value="1"/>
</dbReference>
<protein>
    <recommendedName>
        <fullName evidence="3 7">6,7-dimethyl-8-ribityllumazine synthase</fullName>
        <shortName evidence="7">DMRL synthase</shortName>
        <ecNumber evidence="3 7">2.5.1.78</ecNumber>
    </recommendedName>
</protein>
<keyword evidence="5 7" id="KW-0808">Transferase</keyword>
<evidence type="ECO:0000256" key="8">
    <source>
        <dbReference type="SAM" id="MobiDB-lite"/>
    </source>
</evidence>
<dbReference type="InterPro" id="IPR034964">
    <property type="entry name" value="LS"/>
</dbReference>
<keyword evidence="4 7" id="KW-0686">Riboflavin biosynthesis</keyword>
<gene>
    <name evidence="10" type="ORF">Vbra_22167</name>
</gene>
<dbReference type="CDD" id="cd09209">
    <property type="entry name" value="Lumazine_synthase-I"/>
    <property type="match status" value="1"/>
</dbReference>
<dbReference type="PANTHER" id="PTHR21058">
    <property type="entry name" value="6,7-DIMETHYL-8-RIBITYLLUMAZINE SYNTHASE DMRL SYNTHASE LUMAZINE SYNTHASE"/>
    <property type="match status" value="1"/>
</dbReference>
<evidence type="ECO:0000256" key="4">
    <source>
        <dbReference type="ARBA" id="ARBA00022619"/>
    </source>
</evidence>